<protein>
    <submittedName>
        <fullName evidence="1">Uncharacterized protein</fullName>
    </submittedName>
</protein>
<reference evidence="1 2" key="1">
    <citation type="journal article" date="2012" name="Science">
        <title>The Paleozoic origin of enzymatic lignin decomposition reconstructed from 31 fungal genomes.</title>
        <authorList>
            <person name="Floudas D."/>
            <person name="Binder M."/>
            <person name="Riley R."/>
            <person name="Barry K."/>
            <person name="Blanchette R.A."/>
            <person name="Henrissat B."/>
            <person name="Martinez A.T."/>
            <person name="Otillar R."/>
            <person name="Spatafora J.W."/>
            <person name="Yadav J.S."/>
            <person name="Aerts A."/>
            <person name="Benoit I."/>
            <person name="Boyd A."/>
            <person name="Carlson A."/>
            <person name="Copeland A."/>
            <person name="Coutinho P.M."/>
            <person name="de Vries R.P."/>
            <person name="Ferreira P."/>
            <person name="Findley K."/>
            <person name="Foster B."/>
            <person name="Gaskell J."/>
            <person name="Glotzer D."/>
            <person name="Gorecki P."/>
            <person name="Heitman J."/>
            <person name="Hesse C."/>
            <person name="Hori C."/>
            <person name="Igarashi K."/>
            <person name="Jurgens J.A."/>
            <person name="Kallen N."/>
            <person name="Kersten P."/>
            <person name="Kohler A."/>
            <person name="Kuees U."/>
            <person name="Kumar T.K.A."/>
            <person name="Kuo A."/>
            <person name="LaButti K."/>
            <person name="Larrondo L.F."/>
            <person name="Lindquist E."/>
            <person name="Ling A."/>
            <person name="Lombard V."/>
            <person name="Lucas S."/>
            <person name="Lundell T."/>
            <person name="Martin R."/>
            <person name="McLaughlin D.J."/>
            <person name="Morgenstern I."/>
            <person name="Morin E."/>
            <person name="Murat C."/>
            <person name="Nagy L.G."/>
            <person name="Nolan M."/>
            <person name="Ohm R.A."/>
            <person name="Patyshakuliyeva A."/>
            <person name="Rokas A."/>
            <person name="Ruiz-Duenas F.J."/>
            <person name="Sabat G."/>
            <person name="Salamov A."/>
            <person name="Samejima M."/>
            <person name="Schmutz J."/>
            <person name="Slot J.C."/>
            <person name="St John F."/>
            <person name="Stenlid J."/>
            <person name="Sun H."/>
            <person name="Sun S."/>
            <person name="Syed K."/>
            <person name="Tsang A."/>
            <person name="Wiebenga A."/>
            <person name="Young D."/>
            <person name="Pisabarro A."/>
            <person name="Eastwood D.C."/>
            <person name="Martin F."/>
            <person name="Cullen D."/>
            <person name="Grigoriev I.V."/>
            <person name="Hibbett D.S."/>
        </authorList>
    </citation>
    <scope>NUCLEOTIDE SEQUENCE</scope>
    <source>
        <strain evidence="2">FP-58527</strain>
    </source>
</reference>
<dbReference type="EMBL" id="KE504126">
    <property type="protein sequence ID" value="EPT04732.1"/>
    <property type="molecule type" value="Genomic_DNA"/>
</dbReference>
<evidence type="ECO:0000313" key="1">
    <source>
        <dbReference type="EMBL" id="EPT04732.1"/>
    </source>
</evidence>
<organism evidence="1 2">
    <name type="scientific">Fomitopsis schrenkii</name>
    <name type="common">Brown rot fungus</name>
    <dbReference type="NCBI Taxonomy" id="2126942"/>
    <lineage>
        <taxon>Eukaryota</taxon>
        <taxon>Fungi</taxon>
        <taxon>Dikarya</taxon>
        <taxon>Basidiomycota</taxon>
        <taxon>Agaricomycotina</taxon>
        <taxon>Agaricomycetes</taxon>
        <taxon>Polyporales</taxon>
        <taxon>Fomitopsis</taxon>
    </lineage>
</organism>
<proteinExistence type="predicted"/>
<dbReference type="OrthoDB" id="2810303at2759"/>
<dbReference type="HOGENOM" id="CLU_946777_0_0_1"/>
<dbReference type="InParanoid" id="S8EHZ4"/>
<evidence type="ECO:0000313" key="2">
    <source>
        <dbReference type="Proteomes" id="UP000015241"/>
    </source>
</evidence>
<dbReference type="Proteomes" id="UP000015241">
    <property type="component" value="Unassembled WGS sequence"/>
</dbReference>
<keyword evidence="2" id="KW-1185">Reference proteome</keyword>
<accession>S8EHZ4</accession>
<name>S8EHZ4_FOMSC</name>
<dbReference type="AlphaFoldDB" id="S8EHZ4"/>
<gene>
    <name evidence="1" type="ORF">FOMPIDRAFT_1014036</name>
</gene>
<sequence>MRPSYLLSLTKRIMDVNSSPRTNVAQIKPLIEQPFAGSLNCSNTYTTTLNAIGAEGQRPDAFEDSATPPGITQGCHLLLNPRTTMRVPDLEKVRFAQPAEWLEELRSPSLVLAMPSEFAAPRPTYARKIGRENVATIVDQEWEYSEGSVKLVNAKQTTVVEDHSANGDVYAARRPCDAGASYDHAWWPSEPGCDRDLNVSNEASTRRKKTTSRRRYTRFEGACARGGNTKQAPPSTGDGRSYERIGWSVYEQEGSGISSRDLLAVETHQSPSGQDENSEEFWEVATLLGLMRST</sequence>